<keyword evidence="1" id="KW-0472">Membrane</keyword>
<dbReference type="PANTHER" id="PTHR24047">
    <property type="entry name" value="FI01909P-RELATED"/>
    <property type="match status" value="1"/>
</dbReference>
<gene>
    <name evidence="4" type="ORF">DGUA_6G014389</name>
</gene>
<dbReference type="Gene3D" id="2.10.25.10">
    <property type="entry name" value="Laminin"/>
    <property type="match status" value="10"/>
</dbReference>
<protein>
    <submittedName>
        <fullName evidence="4">Blast:Tenascin-X</fullName>
    </submittedName>
</protein>
<dbReference type="EMBL" id="OUUW01000006">
    <property type="protein sequence ID" value="SPP82505.1"/>
    <property type="molecule type" value="Genomic_DNA"/>
</dbReference>
<evidence type="ECO:0000313" key="5">
    <source>
        <dbReference type="Proteomes" id="UP000268350"/>
    </source>
</evidence>
<feature type="domain" description="EGF-like" evidence="2">
    <location>
        <begin position="115"/>
        <end position="126"/>
    </location>
</feature>
<dbReference type="AlphaFoldDB" id="A0A3B0JJU9"/>
<keyword evidence="5" id="KW-1185">Reference proteome</keyword>
<evidence type="ECO:0000259" key="2">
    <source>
        <dbReference type="PROSITE" id="PS00022"/>
    </source>
</evidence>
<dbReference type="OMA" id="CDGYEGS"/>
<reference evidence="5" key="1">
    <citation type="submission" date="2018-01" db="EMBL/GenBank/DDBJ databases">
        <authorList>
            <person name="Alioto T."/>
            <person name="Alioto T."/>
        </authorList>
    </citation>
    <scope>NUCLEOTIDE SEQUENCE [LARGE SCALE GENOMIC DNA]</scope>
</reference>
<evidence type="ECO:0000256" key="1">
    <source>
        <dbReference type="SAM" id="Phobius"/>
    </source>
</evidence>
<evidence type="ECO:0000313" key="4">
    <source>
        <dbReference type="EMBL" id="SPP82505.1"/>
    </source>
</evidence>
<feature type="domain" description="EGF-like" evidence="3">
    <location>
        <begin position="283"/>
        <end position="296"/>
    </location>
</feature>
<accession>A0A3B0JJU9</accession>
<dbReference type="SMART" id="SM00181">
    <property type="entry name" value="EGF"/>
    <property type="match status" value="11"/>
</dbReference>
<feature type="transmembrane region" description="Helical" evidence="1">
    <location>
        <begin position="618"/>
        <end position="640"/>
    </location>
</feature>
<dbReference type="OrthoDB" id="409374at2759"/>
<evidence type="ECO:0000259" key="3">
    <source>
        <dbReference type="PROSITE" id="PS01186"/>
    </source>
</evidence>
<keyword evidence="1" id="KW-1133">Transmembrane helix</keyword>
<dbReference type="PROSITE" id="PS01186">
    <property type="entry name" value="EGF_2"/>
    <property type="match status" value="1"/>
</dbReference>
<proteinExistence type="predicted"/>
<keyword evidence="1" id="KW-0812">Transmembrane</keyword>
<organism evidence="4 5">
    <name type="scientific">Drosophila guanche</name>
    <name type="common">Fruit fly</name>
    <dbReference type="NCBI Taxonomy" id="7266"/>
    <lineage>
        <taxon>Eukaryota</taxon>
        <taxon>Metazoa</taxon>
        <taxon>Ecdysozoa</taxon>
        <taxon>Arthropoda</taxon>
        <taxon>Hexapoda</taxon>
        <taxon>Insecta</taxon>
        <taxon>Pterygota</taxon>
        <taxon>Neoptera</taxon>
        <taxon>Endopterygota</taxon>
        <taxon>Diptera</taxon>
        <taxon>Brachycera</taxon>
        <taxon>Muscomorpha</taxon>
        <taxon>Ephydroidea</taxon>
        <taxon>Drosophilidae</taxon>
        <taxon>Drosophila</taxon>
        <taxon>Sophophora</taxon>
    </lineage>
</organism>
<dbReference type="Proteomes" id="UP000268350">
    <property type="component" value="Unassembled WGS sequence"/>
</dbReference>
<feature type="transmembrane region" description="Helical" evidence="1">
    <location>
        <begin position="7"/>
        <end position="26"/>
    </location>
</feature>
<name>A0A3B0JJU9_DROGU</name>
<dbReference type="InterPro" id="IPR053255">
    <property type="entry name" value="EGF-like_domain"/>
</dbReference>
<dbReference type="InterPro" id="IPR000742">
    <property type="entry name" value="EGF"/>
</dbReference>
<dbReference type="PROSITE" id="PS00022">
    <property type="entry name" value="EGF_1"/>
    <property type="match status" value="1"/>
</dbReference>
<sequence>MTHKVDLWMGFVFILGVGYICAVQAYDPKVCVRVESVPYTRSEYKGRQVPYQKHSFWRGWETKYRMEYGWQDVVDYRSETKQYCCDGYEGSIINCKPVCAGGCSGNSYCTAPNICSCKDGYGGADCHPICSNCGRNEYCLSPNRCVCNEGYQKIHGEGECLPVCPDPCGNSSFCAEPGVCECIVGYAKSASNDSCRPVCSPECGSNSFCQQPNVCACEKGYQADGEGNCVPICNAGCGDHSQCVRPGVCECEAGYAEGEVGNCLPVCSQGCPEHSSCLTPSVCICDPGYTMKADRCEPHCPQQCSDYAQCTAPNVCECYPGYVATGEDGKCEPKCSQGCANGFCFFPEVCVCSIGYLMGPNQTCEPQCSLNCVHGECTQPETCSCMPGYRFQGSSQHICEAVCEKGCEHGDCVAPEICLCHVGYQPVENVCQPVCETSCVNSTCTGPDQCSCLEGYEHSSNSTCIPHCSKGCEHGDCLEPEVCTCRPGYEQTEEGCTLRITSTTASFSTPSDDSTNPAVVPFAGLLQLPVANCSEDCPCWNEFDELGPLTNAKCVQLCQDSHDKPCLDLRECSCDLSSGQLVCEGSGDYSSEQARYICKKPKLGKIEAAKDTSKSLGWLHVVGWCIAVVGLVAIVVAIALKLYPKYASKRAYQVDEAICEDSL</sequence>
<dbReference type="PANTHER" id="PTHR24047:SF29">
    <property type="entry name" value="EATER-RELATED"/>
    <property type="match status" value="1"/>
</dbReference>